<reference evidence="7" key="1">
    <citation type="journal article" date="2017" name="Mar. Biotechnol.">
        <title>Plastid Genome of Dictyopteris divaricata (Dictyotales, Phaeophyceae): Understanding the Evolution of Plastid Genomes in Brown Algae.</title>
        <authorList>
            <person name="Liu F."/>
            <person name="Jin Z."/>
            <person name="Wang Y."/>
            <person name="Bi Y."/>
            <person name="Melton J.T.III."/>
        </authorList>
    </citation>
    <scope>NUCLEOTIDE SEQUENCE</scope>
</reference>
<dbReference type="Pfam" id="PF06596">
    <property type="entry name" value="PsbX"/>
    <property type="match status" value="1"/>
</dbReference>
<organism evidence="7">
    <name type="scientific">Dictyopteris divaricata</name>
    <dbReference type="NCBI Taxonomy" id="156996"/>
    <lineage>
        <taxon>Eukaryota</taxon>
        <taxon>Sar</taxon>
        <taxon>Stramenopiles</taxon>
        <taxon>Ochrophyta</taxon>
        <taxon>PX clade</taxon>
        <taxon>Phaeophyceae</taxon>
        <taxon>Dictyotales</taxon>
        <taxon>Dictyotaceae</taxon>
        <taxon>Dictyopteris</taxon>
    </lineage>
</organism>
<dbReference type="GO" id="GO:0009523">
    <property type="term" value="C:photosystem II"/>
    <property type="evidence" value="ECO:0007669"/>
    <property type="project" value="UniProtKB-KW"/>
</dbReference>
<gene>
    <name evidence="6 7" type="primary">psbX</name>
</gene>
<keyword evidence="3 6" id="KW-1133">Transmembrane helix</keyword>
<keyword evidence="5 6" id="KW-0604">Photosystem II</keyword>
<protein>
    <recommendedName>
        <fullName evidence="6">Photosystem II reaction center protein X</fullName>
    </recommendedName>
</protein>
<proteinExistence type="inferred from homology"/>
<keyword evidence="7" id="KW-0150">Chloroplast</keyword>
<evidence type="ECO:0000313" key="7">
    <source>
        <dbReference type="EMBL" id="AQZ24995.1"/>
    </source>
</evidence>
<name>A0A2I4Q2Y0_9PHAE</name>
<keyword evidence="7" id="KW-0934">Plastid</keyword>
<keyword evidence="6" id="KW-0793">Thylakoid</keyword>
<evidence type="ECO:0000256" key="6">
    <source>
        <dbReference type="HAMAP-Rule" id="MF_01386"/>
    </source>
</evidence>
<dbReference type="InterPro" id="IPR009518">
    <property type="entry name" value="PSII_PsbX"/>
</dbReference>
<dbReference type="Gene3D" id="1.20.5.510">
    <property type="entry name" value="Single helix bin"/>
    <property type="match status" value="1"/>
</dbReference>
<evidence type="ECO:0000256" key="2">
    <source>
        <dbReference type="ARBA" id="ARBA00022692"/>
    </source>
</evidence>
<dbReference type="HAMAP" id="MF_01386">
    <property type="entry name" value="PSII_PsbX_1"/>
    <property type="match status" value="1"/>
</dbReference>
<dbReference type="GO" id="GO:0009535">
    <property type="term" value="C:chloroplast thylakoid membrane"/>
    <property type="evidence" value="ECO:0007669"/>
    <property type="project" value="UniProtKB-SubCell"/>
</dbReference>
<comment type="subunit">
    <text evidence="6">PSII is composed of 1 copy each of membrane proteins PsbA, PsbB, PsbC, PsbD, PsbE, PsbF, PsbH, PsbI, PsbJ, PsbK, PsbL, PsbM, PsbT, PsbX, PsbY, PsbZ, Psb30/Ycf12, at least 3 peripheral proteins of the oxygen-evolving complex and a large number of cofactors. It forms dimeric complexes.</text>
</comment>
<evidence type="ECO:0000256" key="1">
    <source>
        <dbReference type="ARBA" id="ARBA00022531"/>
    </source>
</evidence>
<geneLocation type="chloroplast" evidence="7"/>
<comment type="function">
    <text evidence="6">Involved in the binding and/or turnover of quinones at the Q(B) site of photosystem II (PSII). PSII is a light-driven water plastoquinone oxidoreductase, using light energy to abstract electrons from H(2)O, generating a proton gradient subsequently used for ATP formation.</text>
</comment>
<keyword evidence="4 6" id="KW-0472">Membrane</keyword>
<keyword evidence="1 6" id="KW-0602">Photosynthesis</keyword>
<dbReference type="GO" id="GO:0015979">
    <property type="term" value="P:photosynthesis"/>
    <property type="evidence" value="ECO:0007669"/>
    <property type="project" value="UniProtKB-UniRule"/>
</dbReference>
<accession>A0A2I4Q2Y0</accession>
<feature type="transmembrane region" description="Helical" evidence="6">
    <location>
        <begin position="6"/>
        <end position="30"/>
    </location>
</feature>
<comment type="subcellular location">
    <subcellularLocation>
        <location evidence="6">Plastid</location>
        <location evidence="6">Chloroplast thylakoid membrane</location>
        <topology evidence="6">Single-pass membrane protein</topology>
    </subcellularLocation>
</comment>
<keyword evidence="2 6" id="KW-0812">Transmembrane</keyword>
<dbReference type="RefSeq" id="YP_009455778.1">
    <property type="nucleotide sequence ID" value="NC_036804.1"/>
</dbReference>
<evidence type="ECO:0000256" key="5">
    <source>
        <dbReference type="ARBA" id="ARBA00023276"/>
    </source>
</evidence>
<dbReference type="InterPro" id="IPR023431">
    <property type="entry name" value="PSII_PsbX_type_1_subfam"/>
</dbReference>
<dbReference type="EMBL" id="KY433579">
    <property type="protein sequence ID" value="AQZ24995.1"/>
    <property type="molecule type" value="Genomic_DNA"/>
</dbReference>
<sequence length="48" mass="4984">MTSSLTNFLLSLIAGGIIVVGPITLALLFVSKKDAIIRVPQGKSGSQK</sequence>
<evidence type="ECO:0000256" key="4">
    <source>
        <dbReference type="ARBA" id="ARBA00023136"/>
    </source>
</evidence>
<dbReference type="GeneID" id="35656035"/>
<evidence type="ECO:0000256" key="3">
    <source>
        <dbReference type="ARBA" id="ARBA00022989"/>
    </source>
</evidence>
<comment type="similarity">
    <text evidence="6">Belongs to the PsbX family. Type 1 subfamily.</text>
</comment>
<dbReference type="AlphaFoldDB" id="A0A2I4Q2Y0"/>